<dbReference type="InterPro" id="IPR008928">
    <property type="entry name" value="6-hairpin_glycosidase_sf"/>
</dbReference>
<dbReference type="Proteomes" id="UP000218151">
    <property type="component" value="Unassembled WGS sequence"/>
</dbReference>
<dbReference type="InterPro" id="IPR052043">
    <property type="entry name" value="PolySaccharide_Degr_Enz"/>
</dbReference>
<dbReference type="Pfam" id="PF07470">
    <property type="entry name" value="Glyco_hydro_88"/>
    <property type="match status" value="1"/>
</dbReference>
<accession>A0A2A2SIV5</accession>
<dbReference type="InterPro" id="IPR012341">
    <property type="entry name" value="6hp_glycosidase-like_sf"/>
</dbReference>
<reference evidence="3" key="1">
    <citation type="submission" date="2017-09" db="EMBL/GenBank/DDBJ databases">
        <authorList>
            <person name="Feng G."/>
            <person name="Zhu H."/>
        </authorList>
    </citation>
    <scope>NUCLEOTIDE SEQUENCE [LARGE SCALE GENOMIC DNA]</scope>
    <source>
        <strain evidence="3">1PNM-20</strain>
    </source>
</reference>
<protein>
    <submittedName>
        <fullName evidence="2">Glycoside hydrolase 105 family protein</fullName>
    </submittedName>
</protein>
<evidence type="ECO:0000313" key="3">
    <source>
        <dbReference type="Proteomes" id="UP000218151"/>
    </source>
</evidence>
<dbReference type="PANTHER" id="PTHR33886">
    <property type="entry name" value="UNSATURATED RHAMNOGALACTURONAN HYDROLASE (EUROFUNG)"/>
    <property type="match status" value="1"/>
</dbReference>
<dbReference type="SUPFAM" id="SSF48208">
    <property type="entry name" value="Six-hairpin glycosidases"/>
    <property type="match status" value="1"/>
</dbReference>
<dbReference type="InterPro" id="IPR010905">
    <property type="entry name" value="Glyco_hydro_88"/>
</dbReference>
<keyword evidence="3" id="KW-1185">Reference proteome</keyword>
<evidence type="ECO:0000313" key="2">
    <source>
        <dbReference type="EMBL" id="PAX09090.1"/>
    </source>
</evidence>
<dbReference type="GO" id="GO:0005975">
    <property type="term" value="P:carbohydrate metabolic process"/>
    <property type="evidence" value="ECO:0007669"/>
    <property type="project" value="InterPro"/>
</dbReference>
<organism evidence="2 3">
    <name type="scientific">Sphingomonas lenta</name>
    <dbReference type="NCBI Taxonomy" id="1141887"/>
    <lineage>
        <taxon>Bacteria</taxon>
        <taxon>Pseudomonadati</taxon>
        <taxon>Pseudomonadota</taxon>
        <taxon>Alphaproteobacteria</taxon>
        <taxon>Sphingomonadales</taxon>
        <taxon>Sphingomonadaceae</taxon>
        <taxon>Sphingomonas</taxon>
    </lineage>
</organism>
<dbReference type="PANTHER" id="PTHR33886:SF8">
    <property type="entry name" value="UNSATURATED RHAMNOGALACTURONAN HYDROLASE (EUROFUNG)"/>
    <property type="match status" value="1"/>
</dbReference>
<comment type="caution">
    <text evidence="2">The sequence shown here is derived from an EMBL/GenBank/DDBJ whole genome shotgun (WGS) entry which is preliminary data.</text>
</comment>
<dbReference type="AlphaFoldDB" id="A0A2A2SIV5"/>
<dbReference type="GO" id="GO:0016787">
    <property type="term" value="F:hydrolase activity"/>
    <property type="evidence" value="ECO:0007669"/>
    <property type="project" value="UniProtKB-KW"/>
</dbReference>
<sequence>MASAPVLEHRTASEADRIDAALDRLVRHLVGIDDRDGRFLVELEGGVIADTKSWRVWDWPQGVGLYGLMKHVERAGDAATEALIRDWFAARAAEPPVHRNINTVSPMLTLACLAARDRDGAHLATLADWGEWIMRDLPRTPGGGFQHLVIDKPNTGQLWDDTLFMTVLPLARIGQVLGRPRYVEEAKRQFLVHADYLLDRRTGLWFHGWTFEGGHHFSGALWARGNSWITMAIPELVDMLGLVPGNGVRDHLVSLLTLQAEALVARQRPDGLWPTLLDDSGTYGEASATAGFAYGLLKGVRTGCLPSRFLDAGRRAAAAVLDRVGDDGALADVSFGTPMFDTLDEYAAVPITPMPYGQAMAILALGEYRLIAEEAGA</sequence>
<proteinExistence type="predicted"/>
<dbReference type="OrthoDB" id="9812931at2"/>
<name>A0A2A2SIV5_9SPHN</name>
<dbReference type="Gene3D" id="1.50.10.10">
    <property type="match status" value="1"/>
</dbReference>
<dbReference type="EMBL" id="NSLI01000002">
    <property type="protein sequence ID" value="PAX09090.1"/>
    <property type="molecule type" value="Genomic_DNA"/>
</dbReference>
<keyword evidence="1 2" id="KW-0378">Hydrolase</keyword>
<dbReference type="RefSeq" id="WP_095997588.1">
    <property type="nucleotide sequence ID" value="NZ_NSLI01000002.1"/>
</dbReference>
<evidence type="ECO:0000256" key="1">
    <source>
        <dbReference type="ARBA" id="ARBA00022801"/>
    </source>
</evidence>
<gene>
    <name evidence="2" type="ORF">CKY28_07135</name>
</gene>